<dbReference type="PANTHER" id="PTHR33993">
    <property type="entry name" value="GLYOXALASE-RELATED"/>
    <property type="match status" value="1"/>
</dbReference>
<protein>
    <submittedName>
        <fullName evidence="2">VOC family protein</fullName>
    </submittedName>
</protein>
<evidence type="ECO:0000313" key="3">
    <source>
        <dbReference type="Proteomes" id="UP001595556"/>
    </source>
</evidence>
<dbReference type="InterPro" id="IPR052164">
    <property type="entry name" value="Anthracycline_SecMetBiosynth"/>
</dbReference>
<keyword evidence="3" id="KW-1185">Reference proteome</keyword>
<accession>A0ABV7GXA8</accession>
<evidence type="ECO:0000313" key="2">
    <source>
        <dbReference type="EMBL" id="MFC3146314.1"/>
    </source>
</evidence>
<dbReference type="CDD" id="cd07247">
    <property type="entry name" value="SgaA_N_like"/>
    <property type="match status" value="1"/>
</dbReference>
<dbReference type="Proteomes" id="UP001595556">
    <property type="component" value="Unassembled WGS sequence"/>
</dbReference>
<organism evidence="2 3">
    <name type="scientific">Piscinibacterium candidicorallinum</name>
    <dbReference type="NCBI Taxonomy" id="1793872"/>
    <lineage>
        <taxon>Bacteria</taxon>
        <taxon>Pseudomonadati</taxon>
        <taxon>Pseudomonadota</taxon>
        <taxon>Betaproteobacteria</taxon>
        <taxon>Burkholderiales</taxon>
        <taxon>Piscinibacterium</taxon>
    </lineage>
</organism>
<dbReference type="Pfam" id="PF00903">
    <property type="entry name" value="Glyoxalase"/>
    <property type="match status" value="1"/>
</dbReference>
<dbReference type="Gene3D" id="3.10.180.10">
    <property type="entry name" value="2,3-Dihydroxybiphenyl 1,2-Dioxygenase, domain 1"/>
    <property type="match status" value="1"/>
</dbReference>
<dbReference type="InterPro" id="IPR004360">
    <property type="entry name" value="Glyas_Fos-R_dOase_dom"/>
</dbReference>
<gene>
    <name evidence="2" type="ORF">ACFOEN_01510</name>
</gene>
<reference evidence="3" key="1">
    <citation type="journal article" date="2019" name="Int. J. Syst. Evol. Microbiol.">
        <title>The Global Catalogue of Microorganisms (GCM) 10K type strain sequencing project: providing services to taxonomists for standard genome sequencing and annotation.</title>
        <authorList>
            <consortium name="The Broad Institute Genomics Platform"/>
            <consortium name="The Broad Institute Genome Sequencing Center for Infectious Disease"/>
            <person name="Wu L."/>
            <person name="Ma J."/>
        </authorList>
    </citation>
    <scope>NUCLEOTIDE SEQUENCE [LARGE SCALE GENOMIC DNA]</scope>
    <source>
        <strain evidence="3">KCTC 52168</strain>
    </source>
</reference>
<comment type="caution">
    <text evidence="2">The sequence shown here is derived from an EMBL/GenBank/DDBJ whole genome shotgun (WGS) entry which is preliminary data.</text>
</comment>
<dbReference type="SUPFAM" id="SSF54593">
    <property type="entry name" value="Glyoxalase/Bleomycin resistance protein/Dihydroxybiphenyl dioxygenase"/>
    <property type="match status" value="1"/>
</dbReference>
<dbReference type="PANTHER" id="PTHR33993:SF14">
    <property type="entry name" value="GB|AAF24581.1"/>
    <property type="match status" value="1"/>
</dbReference>
<name>A0ABV7GXA8_9BURK</name>
<dbReference type="EMBL" id="JBHRTI010000003">
    <property type="protein sequence ID" value="MFC3146314.1"/>
    <property type="molecule type" value="Genomic_DNA"/>
</dbReference>
<dbReference type="InterPro" id="IPR037523">
    <property type="entry name" value="VOC_core"/>
</dbReference>
<evidence type="ECO:0000259" key="1">
    <source>
        <dbReference type="PROSITE" id="PS51819"/>
    </source>
</evidence>
<proteinExistence type="predicted"/>
<feature type="domain" description="VOC" evidence="1">
    <location>
        <begin position="13"/>
        <end position="127"/>
    </location>
</feature>
<sequence>MKDYAEVYGAHGAVSWTELMTSDPAAASGFYSQMFGWTVKTEAMPMGDYHVFSVGETSIGGIMAHPPGVQAPNCWTPYVTVKDVDAACAQAKALGGKVVVEPMDVPNVGRMAVITDPQGAALNIITYSGM</sequence>
<dbReference type="PROSITE" id="PS51819">
    <property type="entry name" value="VOC"/>
    <property type="match status" value="1"/>
</dbReference>
<dbReference type="RefSeq" id="WP_377300592.1">
    <property type="nucleotide sequence ID" value="NZ_CP180191.1"/>
</dbReference>
<dbReference type="InterPro" id="IPR029068">
    <property type="entry name" value="Glyas_Bleomycin-R_OHBP_Dase"/>
</dbReference>